<gene>
    <name evidence="1" type="ORF">FWILDA_LOCUS3587</name>
</gene>
<organism evidence="1 2">
    <name type="scientific">Funneliformis geosporum</name>
    <dbReference type="NCBI Taxonomy" id="1117311"/>
    <lineage>
        <taxon>Eukaryota</taxon>
        <taxon>Fungi</taxon>
        <taxon>Fungi incertae sedis</taxon>
        <taxon>Mucoromycota</taxon>
        <taxon>Glomeromycotina</taxon>
        <taxon>Glomeromycetes</taxon>
        <taxon>Glomerales</taxon>
        <taxon>Glomeraceae</taxon>
        <taxon>Funneliformis</taxon>
    </lineage>
</organism>
<dbReference type="AlphaFoldDB" id="A0A9W4SHF1"/>
<protein>
    <submittedName>
        <fullName evidence="1">8147_t:CDS:1</fullName>
    </submittedName>
</protein>
<reference evidence="1" key="1">
    <citation type="submission" date="2022-08" db="EMBL/GenBank/DDBJ databases">
        <authorList>
            <person name="Kallberg Y."/>
            <person name="Tangrot J."/>
            <person name="Rosling A."/>
        </authorList>
    </citation>
    <scope>NUCLEOTIDE SEQUENCE</scope>
    <source>
        <strain evidence="1">Wild A</strain>
    </source>
</reference>
<sequence>MKARGKIIPKLIILWKDLEILLRTIEMSKILYKPFLKPYKDKPTNSFKTAERETAMLEHECRWRNDRSETIWDGLALSIQ</sequence>
<keyword evidence="2" id="KW-1185">Reference proteome</keyword>
<dbReference type="EMBL" id="CAMKVN010000487">
    <property type="protein sequence ID" value="CAI2168450.1"/>
    <property type="molecule type" value="Genomic_DNA"/>
</dbReference>
<name>A0A9W4SHF1_9GLOM</name>
<proteinExistence type="predicted"/>
<evidence type="ECO:0000313" key="1">
    <source>
        <dbReference type="EMBL" id="CAI2168450.1"/>
    </source>
</evidence>
<evidence type="ECO:0000313" key="2">
    <source>
        <dbReference type="Proteomes" id="UP001153678"/>
    </source>
</evidence>
<comment type="caution">
    <text evidence="1">The sequence shown here is derived from an EMBL/GenBank/DDBJ whole genome shotgun (WGS) entry which is preliminary data.</text>
</comment>
<accession>A0A9W4SHF1</accession>
<dbReference type="Proteomes" id="UP001153678">
    <property type="component" value="Unassembled WGS sequence"/>
</dbReference>